<dbReference type="Gene3D" id="3.10.450.30">
    <property type="entry name" value="Microbial ribonucleases"/>
    <property type="match status" value="1"/>
</dbReference>
<organism evidence="2 3">
    <name type="scientific">Blumeria hordei</name>
    <name type="common">Barley powdery mildew</name>
    <name type="synonym">Blumeria graminis f. sp. hordei</name>
    <dbReference type="NCBI Taxonomy" id="2867405"/>
    <lineage>
        <taxon>Eukaryota</taxon>
        <taxon>Fungi</taxon>
        <taxon>Dikarya</taxon>
        <taxon>Ascomycota</taxon>
        <taxon>Pezizomycotina</taxon>
        <taxon>Leotiomycetes</taxon>
        <taxon>Erysiphales</taxon>
        <taxon>Erysiphaceae</taxon>
        <taxon>Blumeria</taxon>
    </lineage>
</organism>
<dbReference type="AlphaFoldDB" id="A0A383UTK2"/>
<protein>
    <submittedName>
        <fullName evidence="2">Uncharacterized protein</fullName>
    </submittedName>
</protein>
<accession>A0A383UTK2</accession>
<dbReference type="EMBL" id="UNSH01000046">
    <property type="protein sequence ID" value="SZF02895.1"/>
    <property type="molecule type" value="Genomic_DNA"/>
</dbReference>
<sequence length="159" mass="18045">MKLFTISGATTLFFILAPVTAMSDYKLPGLTSVPEQNRDFSFNCPNGQTYTKDYLSGVVEEAIQIIHNSPGINSFPTHFNAFLFSIRGQQWFYPLRGNDKPMEFSCFARSLTLTNEYNLLAVYNSRDYVVFTADYEIAGVIYYRTSDNGDEQCFPCPFA</sequence>
<proteinExistence type="predicted"/>
<feature type="chain" id="PRO_5016707043" evidence="1">
    <location>
        <begin position="22"/>
        <end position="159"/>
    </location>
</feature>
<name>A0A383UTK2_BLUHO</name>
<reference evidence="2 3" key="1">
    <citation type="submission" date="2017-11" db="EMBL/GenBank/DDBJ databases">
        <authorList>
            <person name="Kracher B."/>
        </authorList>
    </citation>
    <scope>NUCLEOTIDE SEQUENCE [LARGE SCALE GENOMIC DNA]</scope>
    <source>
        <strain evidence="2 3">RACE1</strain>
    </source>
</reference>
<feature type="signal peptide" evidence="1">
    <location>
        <begin position="1"/>
        <end position="21"/>
    </location>
</feature>
<evidence type="ECO:0000256" key="1">
    <source>
        <dbReference type="SAM" id="SignalP"/>
    </source>
</evidence>
<gene>
    <name evidence="2" type="ORF">BLGHR1_13681</name>
</gene>
<dbReference type="VEuPathDB" id="FungiDB:BLGHR1_13681"/>
<evidence type="ECO:0000313" key="2">
    <source>
        <dbReference type="EMBL" id="SZF02895.1"/>
    </source>
</evidence>
<dbReference type="Proteomes" id="UP000275772">
    <property type="component" value="Unassembled WGS sequence"/>
</dbReference>
<keyword evidence="1" id="KW-0732">Signal</keyword>
<evidence type="ECO:0000313" key="3">
    <source>
        <dbReference type="Proteomes" id="UP000275772"/>
    </source>
</evidence>